<feature type="compositionally biased region" description="Polar residues" evidence="12">
    <location>
        <begin position="27"/>
        <end position="43"/>
    </location>
</feature>
<keyword evidence="6" id="KW-0067">ATP-binding</keyword>
<evidence type="ECO:0000256" key="11">
    <source>
        <dbReference type="SAM" id="Coils"/>
    </source>
</evidence>
<evidence type="ECO:0000256" key="3">
    <source>
        <dbReference type="ARBA" id="ARBA00022454"/>
    </source>
</evidence>
<keyword evidence="8" id="KW-0233">DNA recombination</keyword>
<feature type="compositionally biased region" description="Pro residues" evidence="12">
    <location>
        <begin position="216"/>
        <end position="233"/>
    </location>
</feature>
<dbReference type="GO" id="GO:0000724">
    <property type="term" value="P:double-strand break repair via homologous recombination"/>
    <property type="evidence" value="ECO:0007669"/>
    <property type="project" value="TreeGrafter"/>
</dbReference>
<feature type="coiled-coil region" evidence="11">
    <location>
        <begin position="476"/>
        <end position="503"/>
    </location>
</feature>
<evidence type="ECO:0000313" key="14">
    <source>
        <dbReference type="Proteomes" id="UP001165082"/>
    </source>
</evidence>
<evidence type="ECO:0000256" key="10">
    <source>
        <dbReference type="ARBA" id="ARBA00023242"/>
    </source>
</evidence>
<evidence type="ECO:0000256" key="4">
    <source>
        <dbReference type="ARBA" id="ARBA00022741"/>
    </source>
</evidence>
<evidence type="ECO:0000256" key="6">
    <source>
        <dbReference type="ARBA" id="ARBA00022840"/>
    </source>
</evidence>
<feature type="compositionally biased region" description="Basic and acidic residues" evidence="12">
    <location>
        <begin position="45"/>
        <end position="59"/>
    </location>
</feature>
<keyword evidence="4" id="KW-0547">Nucleotide-binding</keyword>
<evidence type="ECO:0000256" key="9">
    <source>
        <dbReference type="ARBA" id="ARBA00023204"/>
    </source>
</evidence>
<feature type="region of interest" description="Disordered" evidence="12">
    <location>
        <begin position="1"/>
        <end position="242"/>
    </location>
</feature>
<dbReference type="OrthoDB" id="207044at2759"/>
<dbReference type="PANTHER" id="PTHR19306">
    <property type="entry name" value="STRUCTURAL MAINTENANCE OF CHROMOSOMES 5,6 SMC5, SMC6"/>
    <property type="match status" value="1"/>
</dbReference>
<feature type="compositionally biased region" description="Pro residues" evidence="12">
    <location>
        <begin position="144"/>
        <end position="188"/>
    </location>
</feature>
<keyword evidence="10" id="KW-0539">Nucleus</keyword>
<accession>A0A9W7DST1</accession>
<keyword evidence="5" id="KW-0227">DNA damage</keyword>
<keyword evidence="9" id="KW-0234">DNA repair</keyword>
<dbReference type="GO" id="GO:0003684">
    <property type="term" value="F:damaged DNA binding"/>
    <property type="evidence" value="ECO:0007669"/>
    <property type="project" value="TreeGrafter"/>
</dbReference>
<dbReference type="GO" id="GO:0005634">
    <property type="term" value="C:nucleus"/>
    <property type="evidence" value="ECO:0007669"/>
    <property type="project" value="UniProtKB-SubCell"/>
</dbReference>
<evidence type="ECO:0000256" key="5">
    <source>
        <dbReference type="ARBA" id="ARBA00022763"/>
    </source>
</evidence>
<evidence type="ECO:0000256" key="7">
    <source>
        <dbReference type="ARBA" id="ARBA00023054"/>
    </source>
</evidence>
<sequence length="595" mass="65181">MNPFTTQSPSRGSPYDSDSSDDEIVVNTKSLRSTNAENTNPNKSRLREKCWNSRKDRLARTSTSGSVDSSDSRLAQMTETQCDPEDMLLTQHGGVEECTKEEKEEEKEKAEDFDESAFLPDDISQPESVEPVDEASVESVSEPVPEPGAEPTPQPVAEPTPQPVAEPTPQPVAEPTPQPVAEPTPQPVDVPAEAAEPTPQPTPEAAADATVEPVLEPTPQPTPEAVANPPPAPLANDYSSSEDLPVYSEAEFQLAVEAKLAKAVKEAKAEAEAEAAKAMKQAKVEMDKQMEDVIALQEQEFEEKTTELKATIAAKDKEVQSVRAEQDGVFEEMLGKLDVFEKDTAVKIKAKDAELNEVKEALGMKEKVLSAVNAQLADHHNNLKGLMGKNSELEEKNVELESSLKTIEEALKETEVESEKLQKLHADEVAMLKEKRVKAVEKMQEEMTKAAESQFAEANKHFFKLKSEFTAKSEEVDKMNKTVETLKASLSNAEKKAATMADAHSSEVALLQSQLSDLSAKEAEGVSASNKTIEELRSNLRNSDKIIKDLESARDASCLSLGKVMAEKEEMAKENTELQSVCEELMELVEKHDLK</sequence>
<dbReference type="EMBL" id="BRXZ01000773">
    <property type="protein sequence ID" value="GMH53507.1"/>
    <property type="molecule type" value="Genomic_DNA"/>
</dbReference>
<proteinExistence type="predicted"/>
<keyword evidence="14" id="KW-1185">Reference proteome</keyword>
<feature type="coiled-coil region" evidence="11">
    <location>
        <begin position="533"/>
        <end position="591"/>
    </location>
</feature>
<dbReference type="GO" id="GO:0030915">
    <property type="term" value="C:Smc5-Smc6 complex"/>
    <property type="evidence" value="ECO:0007669"/>
    <property type="project" value="TreeGrafter"/>
</dbReference>
<feature type="compositionally biased region" description="Basic and acidic residues" evidence="12">
    <location>
        <begin position="94"/>
        <end position="110"/>
    </location>
</feature>
<evidence type="ECO:0000256" key="1">
    <source>
        <dbReference type="ARBA" id="ARBA00004123"/>
    </source>
</evidence>
<organism evidence="13 14">
    <name type="scientific">Triparma retinervis</name>
    <dbReference type="NCBI Taxonomy" id="2557542"/>
    <lineage>
        <taxon>Eukaryota</taxon>
        <taxon>Sar</taxon>
        <taxon>Stramenopiles</taxon>
        <taxon>Ochrophyta</taxon>
        <taxon>Bolidophyceae</taxon>
        <taxon>Parmales</taxon>
        <taxon>Triparmaceae</taxon>
        <taxon>Triparma</taxon>
    </lineage>
</organism>
<dbReference type="AlphaFoldDB" id="A0A9W7DST1"/>
<keyword evidence="3" id="KW-0158">Chromosome</keyword>
<dbReference type="Proteomes" id="UP001165082">
    <property type="component" value="Unassembled WGS sequence"/>
</dbReference>
<protein>
    <submittedName>
        <fullName evidence="13">Uncharacterized protein</fullName>
    </submittedName>
</protein>
<dbReference type="GO" id="GO:0003697">
    <property type="term" value="F:single-stranded DNA binding"/>
    <property type="evidence" value="ECO:0007669"/>
    <property type="project" value="TreeGrafter"/>
</dbReference>
<dbReference type="PANTHER" id="PTHR19306:SF6">
    <property type="entry name" value="STRUCTURAL MAINTENANCE OF CHROMOSOMES PROTEIN 6"/>
    <property type="match status" value="1"/>
</dbReference>
<feature type="compositionally biased region" description="Polar residues" evidence="12">
    <location>
        <begin position="1"/>
        <end position="11"/>
    </location>
</feature>
<keyword evidence="7 11" id="KW-0175">Coiled coil</keyword>
<dbReference type="GO" id="GO:0035861">
    <property type="term" value="C:site of double-strand break"/>
    <property type="evidence" value="ECO:0007669"/>
    <property type="project" value="TreeGrafter"/>
</dbReference>
<evidence type="ECO:0000256" key="8">
    <source>
        <dbReference type="ARBA" id="ARBA00023172"/>
    </source>
</evidence>
<evidence type="ECO:0000256" key="2">
    <source>
        <dbReference type="ARBA" id="ARBA00004286"/>
    </source>
</evidence>
<dbReference type="GO" id="GO:0005524">
    <property type="term" value="F:ATP binding"/>
    <property type="evidence" value="ECO:0007669"/>
    <property type="project" value="UniProtKB-KW"/>
</dbReference>
<gene>
    <name evidence="13" type="ORF">TrRE_jg10762</name>
</gene>
<reference evidence="13" key="1">
    <citation type="submission" date="2022-07" db="EMBL/GenBank/DDBJ databases">
        <title>Genome analysis of Parmales, a sister group of diatoms, reveals the evolutionary specialization of diatoms from phago-mixotrophs to photoautotrophs.</title>
        <authorList>
            <person name="Ban H."/>
            <person name="Sato S."/>
            <person name="Yoshikawa S."/>
            <person name="Kazumasa Y."/>
            <person name="Nakamura Y."/>
            <person name="Ichinomiya M."/>
            <person name="Saitoh K."/>
            <person name="Sato N."/>
            <person name="Blanc-Mathieu R."/>
            <person name="Endo H."/>
            <person name="Kuwata A."/>
            <person name="Ogata H."/>
        </authorList>
    </citation>
    <scope>NUCLEOTIDE SEQUENCE</scope>
</reference>
<evidence type="ECO:0000256" key="12">
    <source>
        <dbReference type="SAM" id="MobiDB-lite"/>
    </source>
</evidence>
<feature type="coiled-coil region" evidence="11">
    <location>
        <begin position="261"/>
        <end position="299"/>
    </location>
</feature>
<feature type="coiled-coil region" evidence="11">
    <location>
        <begin position="376"/>
        <end position="427"/>
    </location>
</feature>
<evidence type="ECO:0000313" key="13">
    <source>
        <dbReference type="EMBL" id="GMH53507.1"/>
    </source>
</evidence>
<comment type="subcellular location">
    <subcellularLocation>
        <location evidence="2">Chromosome</location>
    </subcellularLocation>
    <subcellularLocation>
        <location evidence="1">Nucleus</location>
    </subcellularLocation>
</comment>
<feature type="compositionally biased region" description="Low complexity" evidence="12">
    <location>
        <begin position="191"/>
        <end position="210"/>
    </location>
</feature>
<name>A0A9W7DST1_9STRA</name>
<comment type="caution">
    <text evidence="13">The sequence shown here is derived from an EMBL/GenBank/DDBJ whole genome shotgun (WGS) entry which is preliminary data.</text>
</comment>